<dbReference type="SUPFAM" id="SSF56112">
    <property type="entry name" value="Protein kinase-like (PK-like)"/>
    <property type="match status" value="1"/>
</dbReference>
<evidence type="ECO:0000256" key="1">
    <source>
        <dbReference type="ARBA" id="ARBA00022741"/>
    </source>
</evidence>
<dbReference type="InterPro" id="IPR000719">
    <property type="entry name" value="Prot_kinase_dom"/>
</dbReference>
<keyword evidence="1" id="KW-0547">Nucleotide-binding</keyword>
<dbReference type="AlphaFoldDB" id="A0A7S4VSP0"/>
<protein>
    <recommendedName>
        <fullName evidence="4">Protein kinase domain-containing protein</fullName>
    </recommendedName>
</protein>
<feature type="domain" description="Protein kinase" evidence="4">
    <location>
        <begin position="1"/>
        <end position="301"/>
    </location>
</feature>
<dbReference type="Gene3D" id="1.10.510.10">
    <property type="entry name" value="Transferase(Phosphotransferase) domain 1"/>
    <property type="match status" value="1"/>
</dbReference>
<organism evidence="5">
    <name type="scientific">Ditylum brightwellii</name>
    <dbReference type="NCBI Taxonomy" id="49249"/>
    <lineage>
        <taxon>Eukaryota</taxon>
        <taxon>Sar</taxon>
        <taxon>Stramenopiles</taxon>
        <taxon>Ochrophyta</taxon>
        <taxon>Bacillariophyta</taxon>
        <taxon>Mediophyceae</taxon>
        <taxon>Lithodesmiophycidae</taxon>
        <taxon>Lithodesmiales</taxon>
        <taxon>Lithodesmiaceae</taxon>
        <taxon>Ditylum</taxon>
    </lineage>
</organism>
<accession>A0A7S4VSP0</accession>
<dbReference type="PANTHER" id="PTHR27001">
    <property type="entry name" value="OS01G0253100 PROTEIN"/>
    <property type="match status" value="1"/>
</dbReference>
<gene>
    <name evidence="5" type="ORF">DBRI00130_LOCUS11502</name>
</gene>
<keyword evidence="2" id="KW-0067">ATP-binding</keyword>
<evidence type="ECO:0000256" key="3">
    <source>
        <dbReference type="SAM" id="MobiDB-lite"/>
    </source>
</evidence>
<sequence>MIRYDALVMDVFSASDRIVNMYGYCGMSVLVEALLGSSIEDVLLPPSIHIEYKEREIRKNAQSEEEEDVEYSSGSRDDGEENDDSSSKDDEREEKKRSDDEHFSGEEEVKYSDDSFQPLTSAERLIMALNMSEAIAELHGFEHGVIIHYDIHLEQFLFNEDGVIKLSDFNRADIMAFNEETGTYCKYMGFEGGGGGSVRSPEEYNSDPLNEKLDVYSFGNILYTLLYQYYPYFEYNDDYHTVRSGIPPTIDEAVADRSYADDVLLRVMKLCYERDPEQRIDIFGVVSILREAVEQNEMLNH</sequence>
<dbReference type="EMBL" id="HBNS01014282">
    <property type="protein sequence ID" value="CAE4600711.1"/>
    <property type="molecule type" value="Transcribed_RNA"/>
</dbReference>
<dbReference type="SMART" id="SM00220">
    <property type="entry name" value="S_TKc"/>
    <property type="match status" value="1"/>
</dbReference>
<name>A0A7S4VSP0_9STRA</name>
<dbReference type="Pfam" id="PF00069">
    <property type="entry name" value="Pkinase"/>
    <property type="match status" value="1"/>
</dbReference>
<evidence type="ECO:0000256" key="2">
    <source>
        <dbReference type="ARBA" id="ARBA00022840"/>
    </source>
</evidence>
<dbReference type="GO" id="GO:0005886">
    <property type="term" value="C:plasma membrane"/>
    <property type="evidence" value="ECO:0007669"/>
    <property type="project" value="TreeGrafter"/>
</dbReference>
<dbReference type="GO" id="GO:0005524">
    <property type="term" value="F:ATP binding"/>
    <property type="evidence" value="ECO:0007669"/>
    <property type="project" value="UniProtKB-KW"/>
</dbReference>
<dbReference type="InterPro" id="IPR011009">
    <property type="entry name" value="Kinase-like_dom_sf"/>
</dbReference>
<reference evidence="5" key="1">
    <citation type="submission" date="2021-01" db="EMBL/GenBank/DDBJ databases">
        <authorList>
            <person name="Corre E."/>
            <person name="Pelletier E."/>
            <person name="Niang G."/>
            <person name="Scheremetjew M."/>
            <person name="Finn R."/>
            <person name="Kale V."/>
            <person name="Holt S."/>
            <person name="Cochrane G."/>
            <person name="Meng A."/>
            <person name="Brown T."/>
            <person name="Cohen L."/>
        </authorList>
    </citation>
    <scope>NUCLEOTIDE SEQUENCE</scope>
    <source>
        <strain evidence="5">GSO104</strain>
    </source>
</reference>
<evidence type="ECO:0000313" key="5">
    <source>
        <dbReference type="EMBL" id="CAE4600711.1"/>
    </source>
</evidence>
<proteinExistence type="predicted"/>
<feature type="compositionally biased region" description="Basic and acidic residues" evidence="3">
    <location>
        <begin position="85"/>
        <end position="113"/>
    </location>
</feature>
<dbReference type="PROSITE" id="PS50011">
    <property type="entry name" value="PROTEIN_KINASE_DOM"/>
    <property type="match status" value="1"/>
</dbReference>
<evidence type="ECO:0000259" key="4">
    <source>
        <dbReference type="PROSITE" id="PS50011"/>
    </source>
</evidence>
<dbReference type="PANTHER" id="PTHR27001:SF118">
    <property type="entry name" value="OS01G0253100 PROTEIN"/>
    <property type="match status" value="1"/>
</dbReference>
<dbReference type="GO" id="GO:0004672">
    <property type="term" value="F:protein kinase activity"/>
    <property type="evidence" value="ECO:0007669"/>
    <property type="project" value="InterPro"/>
</dbReference>
<feature type="region of interest" description="Disordered" evidence="3">
    <location>
        <begin position="59"/>
        <end position="115"/>
    </location>
</feature>